<dbReference type="HOGENOM" id="CLU_1649421_0_0_7"/>
<proteinExistence type="predicted"/>
<evidence type="ECO:0000313" key="1">
    <source>
        <dbReference type="EMBL" id="AFM23940.1"/>
    </source>
</evidence>
<sequence length="160" mass="18214">MCMLRNVFYIFICRFLSGLPLSPTRVEGLGSDSFYSPSPQEHTSKIRQIRSYLLAISVLSSTGTELFFRSSQSSANDRIPQIISNALMHSTLIQVVVDIMRLYWYTKVTNQLSRLRMAENPALLPDPAPGFHFLCSLSFTDFLYTMQYFGPVRDASRTPL</sequence>
<reference evidence="2" key="1">
    <citation type="submission" date="2012-06" db="EMBL/GenBank/DDBJ databases">
        <title>Complete sequence of chromosome of Desulfomonile tiedjei DSM 6799.</title>
        <authorList>
            <person name="Lucas S."/>
            <person name="Copeland A."/>
            <person name="Lapidus A."/>
            <person name="Glavina del Rio T."/>
            <person name="Dalin E."/>
            <person name="Tice H."/>
            <person name="Bruce D."/>
            <person name="Goodwin L."/>
            <person name="Pitluck S."/>
            <person name="Peters L."/>
            <person name="Ovchinnikova G."/>
            <person name="Zeytun A."/>
            <person name="Lu M."/>
            <person name="Kyrpides N."/>
            <person name="Mavromatis K."/>
            <person name="Ivanova N."/>
            <person name="Brettin T."/>
            <person name="Detter J.C."/>
            <person name="Han C."/>
            <person name="Larimer F."/>
            <person name="Land M."/>
            <person name="Hauser L."/>
            <person name="Markowitz V."/>
            <person name="Cheng J.-F."/>
            <person name="Hugenholtz P."/>
            <person name="Woyke T."/>
            <person name="Wu D."/>
            <person name="Spring S."/>
            <person name="Schroeder M."/>
            <person name="Brambilla E."/>
            <person name="Klenk H.-P."/>
            <person name="Eisen J.A."/>
        </authorList>
    </citation>
    <scope>NUCLEOTIDE SEQUENCE [LARGE SCALE GENOMIC DNA]</scope>
    <source>
        <strain evidence="2">ATCC 49306 / DSM 6799 / DCB-1</strain>
    </source>
</reference>
<protein>
    <submittedName>
        <fullName evidence="1">Uncharacterized protein</fullName>
    </submittedName>
</protein>
<dbReference type="EMBL" id="CP003360">
    <property type="protein sequence ID" value="AFM23940.1"/>
    <property type="molecule type" value="Genomic_DNA"/>
</dbReference>
<dbReference type="KEGG" id="dti:Desti_1227"/>
<organism evidence="1 2">
    <name type="scientific">Desulfomonile tiedjei (strain ATCC 49306 / DSM 6799 / DCB-1)</name>
    <dbReference type="NCBI Taxonomy" id="706587"/>
    <lineage>
        <taxon>Bacteria</taxon>
        <taxon>Pseudomonadati</taxon>
        <taxon>Thermodesulfobacteriota</taxon>
        <taxon>Desulfomonilia</taxon>
        <taxon>Desulfomonilales</taxon>
        <taxon>Desulfomonilaceae</taxon>
        <taxon>Desulfomonile</taxon>
    </lineage>
</organism>
<gene>
    <name evidence="1" type="ordered locus">Desti_1227</name>
</gene>
<dbReference type="Proteomes" id="UP000006055">
    <property type="component" value="Chromosome"/>
</dbReference>
<evidence type="ECO:0000313" key="2">
    <source>
        <dbReference type="Proteomes" id="UP000006055"/>
    </source>
</evidence>
<accession>I4C2Z9</accession>
<name>I4C2Z9_DESTA</name>
<dbReference type="AlphaFoldDB" id="I4C2Z9"/>
<keyword evidence="2" id="KW-1185">Reference proteome</keyword>